<gene>
    <name evidence="16" type="ORF">FSB_LOCUS36313</name>
</gene>
<dbReference type="EMBL" id="OIVN01003046">
    <property type="protein sequence ID" value="SPD08431.1"/>
    <property type="molecule type" value="Genomic_DNA"/>
</dbReference>
<organism evidence="16">
    <name type="scientific">Fagus sylvatica</name>
    <name type="common">Beechnut</name>
    <dbReference type="NCBI Taxonomy" id="28930"/>
    <lineage>
        <taxon>Eukaryota</taxon>
        <taxon>Viridiplantae</taxon>
        <taxon>Streptophyta</taxon>
        <taxon>Embryophyta</taxon>
        <taxon>Tracheophyta</taxon>
        <taxon>Spermatophyta</taxon>
        <taxon>Magnoliopsida</taxon>
        <taxon>eudicotyledons</taxon>
        <taxon>Gunneridae</taxon>
        <taxon>Pentapetalae</taxon>
        <taxon>rosids</taxon>
        <taxon>fabids</taxon>
        <taxon>Fagales</taxon>
        <taxon>Fagaceae</taxon>
        <taxon>Fagus</taxon>
    </lineage>
</organism>
<dbReference type="InterPro" id="IPR010259">
    <property type="entry name" value="S8pro/Inhibitor_I9"/>
</dbReference>
<feature type="domain" description="PA" evidence="14">
    <location>
        <begin position="352"/>
        <end position="439"/>
    </location>
</feature>
<feature type="domain" description="Peptidase S8/S53" evidence="13">
    <location>
        <begin position="120"/>
        <end position="491"/>
    </location>
</feature>
<evidence type="ECO:0000259" key="14">
    <source>
        <dbReference type="Pfam" id="PF02225"/>
    </source>
</evidence>
<reference evidence="16" key="1">
    <citation type="submission" date="2018-02" db="EMBL/GenBank/DDBJ databases">
        <authorList>
            <person name="Cohen D.B."/>
            <person name="Kent A.D."/>
        </authorList>
    </citation>
    <scope>NUCLEOTIDE SEQUENCE</scope>
</reference>
<dbReference type="InterPro" id="IPR015500">
    <property type="entry name" value="Peptidase_S8_subtilisin-rel"/>
</dbReference>
<feature type="domain" description="Inhibitor I9" evidence="15">
    <location>
        <begin position="47"/>
        <end position="100"/>
    </location>
</feature>
<dbReference type="Pfam" id="PF00082">
    <property type="entry name" value="Peptidase_S8"/>
    <property type="match status" value="1"/>
</dbReference>
<dbReference type="Gene3D" id="3.30.70.80">
    <property type="entry name" value="Peptidase S8 propeptide/proteinase inhibitor I9"/>
    <property type="match status" value="1"/>
</dbReference>
<name>A0A2N9H9U7_FAGSY</name>
<dbReference type="InterPro" id="IPR046450">
    <property type="entry name" value="PA_dom_sf"/>
</dbReference>
<dbReference type="CDD" id="cd02120">
    <property type="entry name" value="PA_subtilisin_like"/>
    <property type="match status" value="1"/>
</dbReference>
<accession>A0A2N9H9U7</accession>
<evidence type="ECO:0000256" key="5">
    <source>
        <dbReference type="ARBA" id="ARBA00022525"/>
    </source>
</evidence>
<dbReference type="Pfam" id="PF02225">
    <property type="entry name" value="PA"/>
    <property type="match status" value="1"/>
</dbReference>
<dbReference type="PRINTS" id="PR00723">
    <property type="entry name" value="SUBTILISIN"/>
</dbReference>
<evidence type="ECO:0000313" key="16">
    <source>
        <dbReference type="EMBL" id="SPD08431.1"/>
    </source>
</evidence>
<dbReference type="SUPFAM" id="SSF52025">
    <property type="entry name" value="PA domain"/>
    <property type="match status" value="1"/>
</dbReference>
<dbReference type="InterPro" id="IPR037045">
    <property type="entry name" value="S8pro/Inhibitor_I9_sf"/>
</dbReference>
<keyword evidence="7 12" id="KW-0732">Signal</keyword>
<dbReference type="GO" id="GO:0048046">
    <property type="term" value="C:apoplast"/>
    <property type="evidence" value="ECO:0007669"/>
    <property type="project" value="UniProtKB-SubCell"/>
</dbReference>
<comment type="similarity">
    <text evidence="3 11">Belongs to the peptidase S8 family.</text>
</comment>
<dbReference type="GO" id="GO:0006508">
    <property type="term" value="P:proteolysis"/>
    <property type="evidence" value="ECO:0007669"/>
    <property type="project" value="UniProtKB-KW"/>
</dbReference>
<dbReference type="SUPFAM" id="SSF52743">
    <property type="entry name" value="Subtilisin-like"/>
    <property type="match status" value="1"/>
</dbReference>
<evidence type="ECO:0000256" key="3">
    <source>
        <dbReference type="ARBA" id="ARBA00011073"/>
    </source>
</evidence>
<dbReference type="FunFam" id="3.50.30.30:FF:000005">
    <property type="entry name" value="subtilisin-like protease SBT1.5"/>
    <property type="match status" value="1"/>
</dbReference>
<keyword evidence="4" id="KW-0052">Apoplast</keyword>
<keyword evidence="6" id="KW-0645">Protease</keyword>
<evidence type="ECO:0000256" key="7">
    <source>
        <dbReference type="ARBA" id="ARBA00022729"/>
    </source>
</evidence>
<dbReference type="Gene3D" id="3.40.50.200">
    <property type="entry name" value="Peptidase S8/S53 domain"/>
    <property type="match status" value="1"/>
</dbReference>
<proteinExistence type="inferred from homology"/>
<evidence type="ECO:0000256" key="8">
    <source>
        <dbReference type="ARBA" id="ARBA00022801"/>
    </source>
</evidence>
<dbReference type="InterPro" id="IPR000209">
    <property type="entry name" value="Peptidase_S8/S53_dom"/>
</dbReference>
<evidence type="ECO:0000256" key="6">
    <source>
        <dbReference type="ARBA" id="ARBA00022670"/>
    </source>
</evidence>
<evidence type="ECO:0000256" key="12">
    <source>
        <dbReference type="SAM" id="SignalP"/>
    </source>
</evidence>
<dbReference type="PROSITE" id="PS51892">
    <property type="entry name" value="SUBTILASE"/>
    <property type="match status" value="1"/>
</dbReference>
<dbReference type="InterPro" id="IPR034197">
    <property type="entry name" value="Peptidases_S8_3"/>
</dbReference>
<dbReference type="AlphaFoldDB" id="A0A2N9H9U7"/>
<evidence type="ECO:0000256" key="9">
    <source>
        <dbReference type="ARBA" id="ARBA00022825"/>
    </source>
</evidence>
<evidence type="ECO:0000256" key="10">
    <source>
        <dbReference type="ARBA" id="ARBA00023180"/>
    </source>
</evidence>
<keyword evidence="9" id="KW-0720">Serine protease</keyword>
<dbReference type="Pfam" id="PF05922">
    <property type="entry name" value="Inhibitor_I9"/>
    <property type="match status" value="1"/>
</dbReference>
<evidence type="ECO:0000256" key="1">
    <source>
        <dbReference type="ARBA" id="ARBA00002076"/>
    </source>
</evidence>
<dbReference type="PROSITE" id="PS00137">
    <property type="entry name" value="SUBTILASE_HIS"/>
    <property type="match status" value="1"/>
</dbReference>
<dbReference type="InterPro" id="IPR045051">
    <property type="entry name" value="SBT"/>
</dbReference>
<evidence type="ECO:0000256" key="2">
    <source>
        <dbReference type="ARBA" id="ARBA00004271"/>
    </source>
</evidence>
<feature type="signal peptide" evidence="12">
    <location>
        <begin position="1"/>
        <end position="29"/>
    </location>
</feature>
<dbReference type="InterPro" id="IPR003137">
    <property type="entry name" value="PA_domain"/>
</dbReference>
<dbReference type="InterPro" id="IPR023827">
    <property type="entry name" value="Peptidase_S8_Asp-AS"/>
</dbReference>
<comment type="subcellular location">
    <subcellularLocation>
        <location evidence="2">Secreted</location>
        <location evidence="2">Extracellular space</location>
        <location evidence="2">Apoplast</location>
    </subcellularLocation>
</comment>
<evidence type="ECO:0000256" key="4">
    <source>
        <dbReference type="ARBA" id="ARBA00022523"/>
    </source>
</evidence>
<keyword evidence="8" id="KW-0378">Hydrolase</keyword>
<protein>
    <recommendedName>
        <fullName evidence="17">Peptidase S8/S53 domain-containing protein</fullName>
    </recommendedName>
</protein>
<dbReference type="Gene3D" id="3.50.30.30">
    <property type="match status" value="1"/>
</dbReference>
<dbReference type="CDD" id="cd04852">
    <property type="entry name" value="Peptidases_S8_3"/>
    <property type="match status" value="1"/>
</dbReference>
<evidence type="ECO:0000259" key="15">
    <source>
        <dbReference type="Pfam" id="PF05922"/>
    </source>
</evidence>
<keyword evidence="10" id="KW-0325">Glycoprotein</keyword>
<dbReference type="InterPro" id="IPR022398">
    <property type="entry name" value="Peptidase_S8_His-AS"/>
</dbReference>
<dbReference type="InterPro" id="IPR036852">
    <property type="entry name" value="Peptidase_S8/S53_dom_sf"/>
</dbReference>
<evidence type="ECO:0000259" key="13">
    <source>
        <dbReference type="Pfam" id="PF00082"/>
    </source>
</evidence>
<evidence type="ECO:0008006" key="17">
    <source>
        <dbReference type="Google" id="ProtNLM"/>
    </source>
</evidence>
<keyword evidence="5" id="KW-0964">Secreted</keyword>
<comment type="function">
    <text evidence="1">Required for arbuscular mycorrhiza (AM) development during AM symbiosis with AM fungi (e.g. Glomeromycota intraradices).</text>
</comment>
<sequence>MKNKKCEVLSKVVLLLSIILLFMSSPTHEDEIALPSEVDDEHKSFQTYIVHVKKPESIIPMQLDEVESWYQSFLPVTKPSLNMQPRMVYPYQHVITGFAASPKFLGLQQGMGFWNESNLGKGVIIGVLDTGITPHHPSFSDQGMPPPPAKWKGKCEFKGMACNNKLIGARTFKKLNRGKVVSHSNPPLDEQGHGTHVSSTAAGNFVEGANVLGNAKGTAAGTAPLAHLAMYKVCSKEGCAVSALLAAFDTAIEDGVDILSISLSVGGGPVQYFFNDVIAIGAFRAIQRGIFVSCSAGNIGPLNHTVANTAPWVLTVGSSTTDRSIRVTARLGNGEEFDGESLFQPTNFNSASLPLVYAGDIASTPFCNLGTLNDVNVTGKVVLCEGGGGQAGIVRGEQVKKAGGSAMILMNDELDSFSILADEHVLPATHVSYADGLKIRAYINSTSKPVASVLFKGTVIKKSAAPMVSSSSSRGPSLASPGILKPDIIGPRINILAAWPTVTRESNGSLNSNIFHALRHLNVLCSSKWHCSFAQELPSRLVTFCH</sequence>
<dbReference type="PROSITE" id="PS00136">
    <property type="entry name" value="SUBTILASE_ASP"/>
    <property type="match status" value="1"/>
</dbReference>
<dbReference type="GO" id="GO:0004252">
    <property type="term" value="F:serine-type endopeptidase activity"/>
    <property type="evidence" value="ECO:0007669"/>
    <property type="project" value="InterPro"/>
</dbReference>
<dbReference type="PANTHER" id="PTHR10795">
    <property type="entry name" value="PROPROTEIN CONVERTASE SUBTILISIN/KEXIN"/>
    <property type="match status" value="1"/>
</dbReference>
<evidence type="ECO:0000256" key="11">
    <source>
        <dbReference type="PROSITE-ProRule" id="PRU01240"/>
    </source>
</evidence>
<comment type="caution">
    <text evidence="11">Lacks conserved residue(s) required for the propagation of feature annotation.</text>
</comment>
<dbReference type="GO" id="GO:0009610">
    <property type="term" value="P:response to symbiotic fungus"/>
    <property type="evidence" value="ECO:0007669"/>
    <property type="project" value="UniProtKB-ARBA"/>
</dbReference>
<feature type="chain" id="PRO_5014718341" description="Peptidase S8/S53 domain-containing protein" evidence="12">
    <location>
        <begin position="30"/>
        <end position="546"/>
    </location>
</feature>